<feature type="compositionally biased region" description="Polar residues" evidence="10">
    <location>
        <begin position="721"/>
        <end position="730"/>
    </location>
</feature>
<dbReference type="InterPro" id="IPR006153">
    <property type="entry name" value="Cation/H_exchanger_TM"/>
</dbReference>
<evidence type="ECO:0000313" key="14">
    <source>
        <dbReference type="Proteomes" id="UP000595437"/>
    </source>
</evidence>
<feature type="transmembrane region" description="Helical" evidence="11">
    <location>
        <begin position="367"/>
        <end position="389"/>
    </location>
</feature>
<keyword evidence="5" id="KW-0915">Sodium</keyword>
<dbReference type="NCBIfam" id="TIGR00840">
    <property type="entry name" value="b_cpa1"/>
    <property type="match status" value="1"/>
</dbReference>
<dbReference type="OrthoDB" id="196264at2759"/>
<comment type="subcellular location">
    <subcellularLocation>
        <location evidence="1">Membrane</location>
        <topology evidence="1">Multi-pass membrane protein</topology>
    </subcellularLocation>
</comment>
<feature type="transmembrane region" description="Helical" evidence="11">
    <location>
        <begin position="83"/>
        <end position="103"/>
    </location>
</feature>
<evidence type="ECO:0000256" key="10">
    <source>
        <dbReference type="SAM" id="MobiDB-lite"/>
    </source>
</evidence>
<feature type="transmembrane region" description="Helical" evidence="11">
    <location>
        <begin position="470"/>
        <end position="494"/>
    </location>
</feature>
<feature type="compositionally biased region" description="Polar residues" evidence="10">
    <location>
        <begin position="686"/>
        <end position="702"/>
    </location>
</feature>
<feature type="transmembrane region" description="Helical" evidence="11">
    <location>
        <begin position="175"/>
        <end position="195"/>
    </location>
</feature>
<evidence type="ECO:0000256" key="2">
    <source>
        <dbReference type="ARBA" id="ARBA00022448"/>
    </source>
</evidence>
<keyword evidence="3 9" id="KW-0812">Transmembrane</keyword>
<keyword evidence="2 9" id="KW-0813">Transport</keyword>
<dbReference type="PANTHER" id="PTHR10110:SF126">
    <property type="entry name" value="NA(+)_H(+) EXCHANGER PROTEIN 7"/>
    <property type="match status" value="1"/>
</dbReference>
<dbReference type="InterPro" id="IPR004709">
    <property type="entry name" value="NaH_exchanger"/>
</dbReference>
<evidence type="ECO:0000256" key="4">
    <source>
        <dbReference type="ARBA" id="ARBA00022989"/>
    </source>
</evidence>
<keyword evidence="7 11" id="KW-0472">Membrane</keyword>
<dbReference type="GO" id="GO:0051453">
    <property type="term" value="P:regulation of intracellular pH"/>
    <property type="evidence" value="ECO:0007669"/>
    <property type="project" value="TreeGrafter"/>
</dbReference>
<feature type="region of interest" description="Disordered" evidence="10">
    <location>
        <begin position="1"/>
        <end position="61"/>
    </location>
</feature>
<evidence type="ECO:0000256" key="6">
    <source>
        <dbReference type="ARBA" id="ARBA00023065"/>
    </source>
</evidence>
<dbReference type="GO" id="GO:0015385">
    <property type="term" value="F:sodium:proton antiporter activity"/>
    <property type="evidence" value="ECO:0007669"/>
    <property type="project" value="InterPro"/>
</dbReference>
<sequence length="794" mass="88805">GDNETRHSPIGEFLEGATSSPPPPPLLPGGQEEEEPERHNPLKEPPSHSKDPHAEGFLHPFHGPPHEKHKHSIHLASWRWEEYGVIIIFGVMILIGSLFKILFEQHFFHYIHLPESCLLILTGILLGFFGSYVVPNAFPDFTIDLFFKILLPPIILDSAYSLYDRDFFSNLGSIILFAVVGTIINAFAIGLILWGSSAGGAFNRYISNVDCLVFSSLISAVDPVAVLAIFEEIGVNLELYFIVFGESLLNDGVTVVLYNTLIILSGQEHTEGTQYLMAVLSFFSVVLGGFSVGWILGILTALFLRFAKEVRNIEPIIVITMAYLAYILAETLHWSGIISLIACGICQKRYAFVNISKKSYTTVKYGIKTLSAAADSIIFLFLGQVVAVATNKDSKQLQWDFDAGFILETLFLCLLIRYISVYGLSYLVNRTRIKKISLKEQFIVAYGGLRGAVGFSLALLIPQGNPHRNMFITTTIMVVFFTVFLQGGTIKLLVNKLQIAKKESESALISTELNLQMLEHTIAGIDCIASPVSQSSIMEAVFRFDEKYIKRFLVRDGNFNNLTAKFEKIALNEHFARLYGPNVLYKGCEETVLSEHDSTLSSNFEHKSMEEKIKGGPLEAYTASTTPNAVPNLSGDHHTLLKGFRANNFHYYRKFNEDHQTDLHCVAAQLRRRSLAARRISECLDTPSTSYKYSPRDSNLNESDNESTADEEDEHPAVLPVTSSGGSRRHSINTALSEKHLYKNRRYSLAPLTLNLSGAKRPLDTPPLMKQRSMLDSQKIKDIYREVNLGKKPR</sequence>
<comment type="similarity">
    <text evidence="9">Belongs to the monovalent cation:proton antiporter 1 (CPA1) transporter (TC 2.A.36) family.</text>
</comment>
<keyword evidence="8 9" id="KW-0739">Sodium transport</keyword>
<organism evidence="13 14">
    <name type="scientific">Caligus rogercresseyi</name>
    <name type="common">Sea louse</name>
    <dbReference type="NCBI Taxonomy" id="217165"/>
    <lineage>
        <taxon>Eukaryota</taxon>
        <taxon>Metazoa</taxon>
        <taxon>Ecdysozoa</taxon>
        <taxon>Arthropoda</taxon>
        <taxon>Crustacea</taxon>
        <taxon>Multicrustacea</taxon>
        <taxon>Hexanauplia</taxon>
        <taxon>Copepoda</taxon>
        <taxon>Siphonostomatoida</taxon>
        <taxon>Caligidae</taxon>
        <taxon>Caligus</taxon>
    </lineage>
</organism>
<dbReference type="GO" id="GO:0015386">
    <property type="term" value="F:potassium:proton antiporter activity"/>
    <property type="evidence" value="ECO:0007669"/>
    <property type="project" value="TreeGrafter"/>
</dbReference>
<evidence type="ECO:0000256" key="11">
    <source>
        <dbReference type="SAM" id="Phobius"/>
    </source>
</evidence>
<reference evidence="14" key="1">
    <citation type="submission" date="2021-01" db="EMBL/GenBank/DDBJ databases">
        <title>Caligus Genome Assembly.</title>
        <authorList>
            <person name="Gallardo-Escarate C."/>
        </authorList>
    </citation>
    <scope>NUCLEOTIDE SEQUENCE [LARGE SCALE GENOMIC DNA]</scope>
</reference>
<feature type="compositionally biased region" description="Acidic residues" evidence="10">
    <location>
        <begin position="703"/>
        <end position="714"/>
    </location>
</feature>
<dbReference type="PRINTS" id="PR01084">
    <property type="entry name" value="NAHEXCHNGR"/>
</dbReference>
<evidence type="ECO:0000256" key="9">
    <source>
        <dbReference type="RuleBase" id="RU003722"/>
    </source>
</evidence>
<dbReference type="PANTHER" id="PTHR10110">
    <property type="entry name" value="SODIUM/HYDROGEN EXCHANGER"/>
    <property type="match status" value="1"/>
</dbReference>
<evidence type="ECO:0000259" key="12">
    <source>
        <dbReference type="Pfam" id="PF00999"/>
    </source>
</evidence>
<dbReference type="Gene3D" id="6.10.140.1330">
    <property type="match status" value="1"/>
</dbReference>
<protein>
    <recommendedName>
        <fullName evidence="9">Sodium/hydrogen exchanger</fullName>
    </recommendedName>
</protein>
<feature type="compositionally biased region" description="Basic and acidic residues" evidence="10">
    <location>
        <begin position="36"/>
        <end position="56"/>
    </location>
</feature>
<feature type="region of interest" description="Disordered" evidence="10">
    <location>
        <begin position="686"/>
        <end position="730"/>
    </location>
</feature>
<evidence type="ECO:0000256" key="7">
    <source>
        <dbReference type="ARBA" id="ARBA00023136"/>
    </source>
</evidence>
<name>A0A7T8KHS5_CALRO</name>
<accession>A0A7T8KHS5</accession>
<dbReference type="EMBL" id="CP045890">
    <property type="protein sequence ID" value="QQP56190.1"/>
    <property type="molecule type" value="Genomic_DNA"/>
</dbReference>
<gene>
    <name evidence="13" type="ORF">FKW44_000772</name>
</gene>
<proteinExistence type="inferred from homology"/>
<evidence type="ECO:0000256" key="8">
    <source>
        <dbReference type="ARBA" id="ARBA00023201"/>
    </source>
</evidence>
<dbReference type="InterPro" id="IPR018422">
    <property type="entry name" value="Cation/H_exchanger_CPA1"/>
</dbReference>
<keyword evidence="4 11" id="KW-1133">Transmembrane helix</keyword>
<feature type="transmembrane region" description="Helical" evidence="11">
    <location>
        <begin position="239"/>
        <end position="264"/>
    </location>
</feature>
<feature type="transmembrane region" description="Helical" evidence="11">
    <location>
        <begin position="115"/>
        <end position="133"/>
    </location>
</feature>
<keyword evidence="6 9" id="KW-0406">Ion transport</keyword>
<feature type="transmembrane region" description="Helical" evidence="11">
    <location>
        <begin position="316"/>
        <end position="346"/>
    </location>
</feature>
<keyword evidence="14" id="KW-1185">Reference proteome</keyword>
<feature type="non-terminal residue" evidence="13">
    <location>
        <position position="1"/>
    </location>
</feature>
<dbReference type="AlphaFoldDB" id="A0A7T8KHS5"/>
<keyword evidence="9" id="KW-0050">Antiport</keyword>
<evidence type="ECO:0000256" key="5">
    <source>
        <dbReference type="ARBA" id="ARBA00023053"/>
    </source>
</evidence>
<evidence type="ECO:0000313" key="13">
    <source>
        <dbReference type="EMBL" id="QQP56190.1"/>
    </source>
</evidence>
<dbReference type="Pfam" id="PF00999">
    <property type="entry name" value="Na_H_Exchanger"/>
    <property type="match status" value="1"/>
</dbReference>
<feature type="transmembrane region" description="Helical" evidence="11">
    <location>
        <begin position="409"/>
        <end position="429"/>
    </location>
</feature>
<feature type="domain" description="Cation/H+ exchanger transmembrane" evidence="12">
    <location>
        <begin position="102"/>
        <end position="496"/>
    </location>
</feature>
<feature type="transmembrane region" description="Helical" evidence="11">
    <location>
        <begin position="441"/>
        <end position="464"/>
    </location>
</feature>
<dbReference type="GO" id="GO:0098719">
    <property type="term" value="P:sodium ion import across plasma membrane"/>
    <property type="evidence" value="ECO:0007669"/>
    <property type="project" value="TreeGrafter"/>
</dbReference>
<evidence type="ECO:0000256" key="3">
    <source>
        <dbReference type="ARBA" id="ARBA00022692"/>
    </source>
</evidence>
<dbReference type="Proteomes" id="UP000595437">
    <property type="component" value="Chromosome 1"/>
</dbReference>
<feature type="transmembrane region" description="Helical" evidence="11">
    <location>
        <begin position="276"/>
        <end position="304"/>
    </location>
</feature>
<evidence type="ECO:0000256" key="1">
    <source>
        <dbReference type="ARBA" id="ARBA00004141"/>
    </source>
</evidence>
<dbReference type="GO" id="GO:0005886">
    <property type="term" value="C:plasma membrane"/>
    <property type="evidence" value="ECO:0007669"/>
    <property type="project" value="TreeGrafter"/>
</dbReference>